<proteinExistence type="predicted"/>
<evidence type="ECO:0000256" key="1">
    <source>
        <dbReference type="SAM" id="MobiDB-lite"/>
    </source>
</evidence>
<dbReference type="VEuPathDB" id="FungiDB:BO97DRAFT_404151"/>
<organism evidence="2 3">
    <name type="scientific">Aspergillus homomorphus (strain CBS 101889)</name>
    <dbReference type="NCBI Taxonomy" id="1450537"/>
    <lineage>
        <taxon>Eukaryota</taxon>
        <taxon>Fungi</taxon>
        <taxon>Dikarya</taxon>
        <taxon>Ascomycota</taxon>
        <taxon>Pezizomycotina</taxon>
        <taxon>Eurotiomycetes</taxon>
        <taxon>Eurotiomycetidae</taxon>
        <taxon>Eurotiales</taxon>
        <taxon>Aspergillaceae</taxon>
        <taxon>Aspergillus</taxon>
        <taxon>Aspergillus subgen. Circumdati</taxon>
    </lineage>
</organism>
<feature type="region of interest" description="Disordered" evidence="1">
    <location>
        <begin position="70"/>
        <end position="106"/>
    </location>
</feature>
<evidence type="ECO:0000313" key="3">
    <source>
        <dbReference type="Proteomes" id="UP000248961"/>
    </source>
</evidence>
<dbReference type="GeneID" id="37199190"/>
<dbReference type="RefSeq" id="XP_025553774.1">
    <property type="nucleotide sequence ID" value="XM_025694901.1"/>
</dbReference>
<feature type="compositionally biased region" description="Polar residues" evidence="1">
    <location>
        <begin position="86"/>
        <end position="103"/>
    </location>
</feature>
<evidence type="ECO:0000313" key="2">
    <source>
        <dbReference type="EMBL" id="RAL14620.1"/>
    </source>
</evidence>
<reference evidence="2 3" key="1">
    <citation type="submission" date="2018-02" db="EMBL/GenBank/DDBJ databases">
        <title>The genomes of Aspergillus section Nigri reveals drivers in fungal speciation.</title>
        <authorList>
            <consortium name="DOE Joint Genome Institute"/>
            <person name="Vesth T.C."/>
            <person name="Nybo J."/>
            <person name="Theobald S."/>
            <person name="Brandl J."/>
            <person name="Frisvad J.C."/>
            <person name="Nielsen K.F."/>
            <person name="Lyhne E.K."/>
            <person name="Kogle M.E."/>
            <person name="Kuo A."/>
            <person name="Riley R."/>
            <person name="Clum A."/>
            <person name="Nolan M."/>
            <person name="Lipzen A."/>
            <person name="Salamov A."/>
            <person name="Henrissat B."/>
            <person name="Wiebenga A."/>
            <person name="De vries R.P."/>
            <person name="Grigoriev I.V."/>
            <person name="Mortensen U.H."/>
            <person name="Andersen M.R."/>
            <person name="Baker S.E."/>
        </authorList>
    </citation>
    <scope>NUCLEOTIDE SEQUENCE [LARGE SCALE GENOMIC DNA]</scope>
    <source>
        <strain evidence="2 3">CBS 101889</strain>
    </source>
</reference>
<sequence>MLPPLIPSVSLSLPPPSSSISSFLVNLLFEVPLFVPHKFTVFIASQRPLRKGYNNVENVPFPIPPPIPLYPGSTCRKTKPKPGPEYSSQPQLGTYTQQTSKQASKARIIPTKRACQPLVAKQVHDPDANGSNSLFLVEREPTHPNRSVLVALSWASPGA</sequence>
<dbReference type="AlphaFoldDB" id="A0A395I3G3"/>
<gene>
    <name evidence="2" type="ORF">BO97DRAFT_404151</name>
</gene>
<dbReference type="EMBL" id="KZ824274">
    <property type="protein sequence ID" value="RAL14620.1"/>
    <property type="molecule type" value="Genomic_DNA"/>
</dbReference>
<keyword evidence="3" id="KW-1185">Reference proteome</keyword>
<dbReference type="Proteomes" id="UP000248961">
    <property type="component" value="Unassembled WGS sequence"/>
</dbReference>
<name>A0A395I3G3_ASPHC</name>
<accession>A0A395I3G3</accession>
<protein>
    <submittedName>
        <fullName evidence="2">Uncharacterized protein</fullName>
    </submittedName>
</protein>